<feature type="compositionally biased region" description="Low complexity" evidence="4">
    <location>
        <begin position="616"/>
        <end position="627"/>
    </location>
</feature>
<dbReference type="GO" id="GO:0004298">
    <property type="term" value="F:threonine-type endopeptidase activity"/>
    <property type="evidence" value="ECO:0007669"/>
    <property type="project" value="TreeGrafter"/>
</dbReference>
<evidence type="ECO:0000256" key="4">
    <source>
        <dbReference type="SAM" id="MobiDB-lite"/>
    </source>
</evidence>
<evidence type="ECO:0000256" key="1">
    <source>
        <dbReference type="ARBA" id="ARBA00010872"/>
    </source>
</evidence>
<feature type="region of interest" description="Disordered" evidence="4">
    <location>
        <begin position="1036"/>
        <end position="1114"/>
    </location>
</feature>
<feature type="compositionally biased region" description="Polar residues" evidence="4">
    <location>
        <begin position="741"/>
        <end position="768"/>
    </location>
</feature>
<feature type="active site" description="Nucleophile" evidence="2">
    <location>
        <position position="449"/>
    </location>
</feature>
<comment type="caution">
    <text evidence="5">The sequence shown here is derived from an EMBL/GenBank/DDBJ whole genome shotgun (WGS) entry which is preliminary data.</text>
</comment>
<dbReference type="PANTHER" id="PTHR10188">
    <property type="entry name" value="L-ASPARAGINASE"/>
    <property type="match status" value="1"/>
</dbReference>
<feature type="region of interest" description="Disordered" evidence="4">
    <location>
        <begin position="154"/>
        <end position="217"/>
    </location>
</feature>
<proteinExistence type="inferred from homology"/>
<evidence type="ECO:0000313" key="6">
    <source>
        <dbReference type="Proteomes" id="UP001177744"/>
    </source>
</evidence>
<dbReference type="AlphaFoldDB" id="A0AA40LMT8"/>
<feature type="compositionally biased region" description="Polar residues" evidence="4">
    <location>
        <begin position="557"/>
        <end position="567"/>
    </location>
</feature>
<dbReference type="GO" id="GO:0005737">
    <property type="term" value="C:cytoplasm"/>
    <property type="evidence" value="ECO:0007669"/>
    <property type="project" value="TreeGrafter"/>
</dbReference>
<sequence length="1114" mass="116860">MWSGQTCLGAGLAMPRACRPSRAEGTGRHHLVAVGTAIFEGVTHLGAGRWPHPPPPPLVAICGVIGGVIGPPLIPAFAWCHPLTCTILLRSCSRRSPSGLASPPLPPAASVVVSPAIFCAAPLVAIEKLQSGALATDAVTAALVELEGHSFTRIQGPTASPGPGARLTRIQGPTASPGPGARLTRILGPTASPGPGARLTRIQGPTASPGPGARLTRIQGPMASPGPGARLTRIQGPTASPGPGARLTRIQGPTASPGPGARLTRIQGPTASPGPGARLTRIQGPQVLSRISGGISTSLVAAMEAGEAPATAAALASHEPSFWLSSVPAVGSLAWCVGPFTIIGDGMEVQNYSIEVEATINCLVYMHLKASYIYFSLGFCFNHEDVALKSLGHFFCQLVEEKWEGFSLAAFKRNKRKLELAERVETDFIQLKKKRQSNEKENDSGTLDTVGAVVVDHEGNVAAAVSSGGLALKHPGRVGQAALYGCGCWAENTGAHNPYSTAPRLIQLESPRPLIPASSSLSPPVPSALLIQPESPNPSAPPGGGRHRVPHPARVPQSPQSRLIQPQSPSPCSPAHPARVPKSPQPRLIQTQSPSPLSPAYPAGVPQSLSPTRGRQAPCASSSQSPPVTSAPPHPASVPQSPQPRLIQLESPSSLSPASPSPCSIQPHPASVPQSPQPCLIQPQSPSPPSPVPQPPHQPESPSPSARLSVLRPARVPQSLSPASSSLSPSPHQRVPRSASPRIQPQFQCSAPPTAESASVPQTPTSCSIKPHPASVPQSPQPCLIQLESPSPLSPAGEGSWGLQHAAALHLGKTCVIEGVECVNSRSLELLVKTYRERDVGSILYAPYWLENVHTLYRLRMLTKLCWRLCKTSLSTTFWTKLGLQGKRRSRVPAGSQREAWVLGARGKPVPAAGGRKAYSCKNFKHRASMRQPPESPSPLSPPAAQGRPKVQASLGWRLPSRPGMPEAQAIRISKICSGLEDFRSSKEMCEEEKTSVEFLWSHTTESMCVGYMSAQDGKAKSLGCAAGPRVKSLPTRTWKSCKTQTRPAPPPLGEIQTQPAPPPSSPTGWERSLRSPVKPRQVRGAASGPLVQRQGGGHSLRSLSPAPGQGAQP</sequence>
<dbReference type="Gene3D" id="3.60.20.30">
    <property type="entry name" value="(Glycosyl)asparaginase"/>
    <property type="match status" value="1"/>
</dbReference>
<name>A0AA40LMT8_CNENI</name>
<protein>
    <recommendedName>
        <fullName evidence="7">Threonine aspartase 1</fullName>
    </recommendedName>
</protein>
<feature type="compositionally biased region" description="Low complexity" evidence="4">
    <location>
        <begin position="517"/>
        <end position="531"/>
    </location>
</feature>
<dbReference type="InterPro" id="IPR012347">
    <property type="entry name" value="Ferritin-like"/>
</dbReference>
<feature type="compositionally biased region" description="Pro residues" evidence="4">
    <location>
        <begin position="685"/>
        <end position="702"/>
    </location>
</feature>
<feature type="site" description="Cleavage; by autolysis" evidence="3">
    <location>
        <begin position="448"/>
        <end position="449"/>
    </location>
</feature>
<gene>
    <name evidence="5" type="ORF">QTO34_001882</name>
</gene>
<feature type="compositionally biased region" description="Low complexity" evidence="4">
    <location>
        <begin position="719"/>
        <end position="731"/>
    </location>
</feature>
<dbReference type="GO" id="GO:0051604">
    <property type="term" value="P:protein maturation"/>
    <property type="evidence" value="ECO:0007669"/>
    <property type="project" value="TreeGrafter"/>
</dbReference>
<keyword evidence="6" id="KW-1185">Reference proteome</keyword>
<dbReference type="SUPFAM" id="SSF47240">
    <property type="entry name" value="Ferritin-like"/>
    <property type="match status" value="1"/>
</dbReference>
<feature type="region of interest" description="Disordered" evidence="4">
    <location>
        <begin position="235"/>
        <end position="277"/>
    </location>
</feature>
<dbReference type="Proteomes" id="UP001177744">
    <property type="component" value="Unassembled WGS sequence"/>
</dbReference>
<evidence type="ECO:0000256" key="2">
    <source>
        <dbReference type="PIRSR" id="PIRSR600246-1"/>
    </source>
</evidence>
<dbReference type="InterPro" id="IPR029055">
    <property type="entry name" value="Ntn_hydrolases_N"/>
</dbReference>
<reference evidence="5" key="1">
    <citation type="submission" date="2023-06" db="EMBL/GenBank/DDBJ databases">
        <title>Reference genome for the Northern bat (Eptesicus nilssonii), a most northern bat species.</title>
        <authorList>
            <person name="Laine V.N."/>
            <person name="Pulliainen A.T."/>
            <person name="Lilley T.M."/>
        </authorList>
    </citation>
    <scope>NUCLEOTIDE SEQUENCE</scope>
    <source>
        <strain evidence="5">BLF_Eptnil</strain>
        <tissue evidence="5">Kidney</tissue>
    </source>
</reference>
<dbReference type="Gene3D" id="1.20.1260.10">
    <property type="match status" value="1"/>
</dbReference>
<feature type="compositionally biased region" description="Low complexity" evidence="4">
    <location>
        <begin position="651"/>
        <end position="664"/>
    </location>
</feature>
<evidence type="ECO:0008006" key="7">
    <source>
        <dbReference type="Google" id="ProtNLM"/>
    </source>
</evidence>
<dbReference type="EMBL" id="JAULJE010000011">
    <property type="protein sequence ID" value="KAK1337258.1"/>
    <property type="molecule type" value="Genomic_DNA"/>
</dbReference>
<dbReference type="PANTHER" id="PTHR10188:SF8">
    <property type="entry name" value="THREONINE ASPARTASE 1"/>
    <property type="match status" value="1"/>
</dbReference>
<feature type="region of interest" description="Disordered" evidence="4">
    <location>
        <begin position="927"/>
        <end position="951"/>
    </location>
</feature>
<evidence type="ECO:0000256" key="3">
    <source>
        <dbReference type="PIRSR" id="PIRSR600246-3"/>
    </source>
</evidence>
<feature type="compositionally biased region" description="Polar residues" evidence="4">
    <location>
        <begin position="1036"/>
        <end position="1047"/>
    </location>
</feature>
<feature type="region of interest" description="Disordered" evidence="4">
    <location>
        <begin position="517"/>
        <end position="798"/>
    </location>
</feature>
<comment type="similarity">
    <text evidence="1">Belongs to the Ntn-hydrolase family.</text>
</comment>
<organism evidence="5 6">
    <name type="scientific">Cnephaeus nilssonii</name>
    <name type="common">Northern bat</name>
    <name type="synonym">Eptesicus nilssonii</name>
    <dbReference type="NCBI Taxonomy" id="3371016"/>
    <lineage>
        <taxon>Eukaryota</taxon>
        <taxon>Metazoa</taxon>
        <taxon>Chordata</taxon>
        <taxon>Craniata</taxon>
        <taxon>Vertebrata</taxon>
        <taxon>Euteleostomi</taxon>
        <taxon>Mammalia</taxon>
        <taxon>Eutheria</taxon>
        <taxon>Laurasiatheria</taxon>
        <taxon>Chiroptera</taxon>
        <taxon>Yangochiroptera</taxon>
        <taxon>Vespertilionidae</taxon>
        <taxon>Cnephaeus</taxon>
    </lineage>
</organism>
<accession>A0AA40LMT8</accession>
<evidence type="ECO:0000313" key="5">
    <source>
        <dbReference type="EMBL" id="KAK1337258.1"/>
    </source>
</evidence>
<feature type="compositionally biased region" description="Low complexity" evidence="4">
    <location>
        <begin position="673"/>
        <end position="684"/>
    </location>
</feature>
<dbReference type="InterPro" id="IPR009078">
    <property type="entry name" value="Ferritin-like_SF"/>
</dbReference>
<dbReference type="Pfam" id="PF01112">
    <property type="entry name" value="Asparaginase_2"/>
    <property type="match status" value="1"/>
</dbReference>
<dbReference type="SUPFAM" id="SSF56235">
    <property type="entry name" value="N-terminal nucleophile aminohydrolases (Ntn hydrolases)"/>
    <property type="match status" value="1"/>
</dbReference>
<dbReference type="InterPro" id="IPR000246">
    <property type="entry name" value="Peptidase_T2"/>
</dbReference>